<name>A0A1I0EMZ0_9FIRM</name>
<dbReference type="STRING" id="29364.SAMN04487772_12315"/>
<reference evidence="1 2" key="1">
    <citation type="submission" date="2016-10" db="EMBL/GenBank/DDBJ databases">
        <authorList>
            <person name="de Groot N.N."/>
        </authorList>
    </citation>
    <scope>NUCLEOTIDE SEQUENCE [LARGE SCALE GENOMIC DNA]</scope>
    <source>
        <strain evidence="1 2">DSM 1801</strain>
    </source>
</reference>
<organism evidence="1 2">
    <name type="scientific">[Clostridium] polysaccharolyticum</name>
    <dbReference type="NCBI Taxonomy" id="29364"/>
    <lineage>
        <taxon>Bacteria</taxon>
        <taxon>Bacillati</taxon>
        <taxon>Bacillota</taxon>
        <taxon>Clostridia</taxon>
        <taxon>Lachnospirales</taxon>
        <taxon>Lachnospiraceae</taxon>
    </lineage>
</organism>
<accession>A0A1I0EMZ0</accession>
<keyword evidence="2" id="KW-1185">Reference proteome</keyword>
<proteinExistence type="predicted"/>
<protein>
    <submittedName>
        <fullName evidence="1">Uncharacterized protein</fullName>
    </submittedName>
</protein>
<dbReference type="Proteomes" id="UP000199800">
    <property type="component" value="Unassembled WGS sequence"/>
</dbReference>
<dbReference type="AlphaFoldDB" id="A0A1I0EMZ0"/>
<evidence type="ECO:0000313" key="2">
    <source>
        <dbReference type="Proteomes" id="UP000199800"/>
    </source>
</evidence>
<sequence>MHRNYCIVESNGYNESVQHKAYMNYKSCVQGSTGFGPYIPIYDRTFNRLNVMT</sequence>
<evidence type="ECO:0000313" key="1">
    <source>
        <dbReference type="EMBL" id="SET46834.1"/>
    </source>
</evidence>
<dbReference type="EMBL" id="FOHN01000023">
    <property type="protein sequence ID" value="SET46834.1"/>
    <property type="molecule type" value="Genomic_DNA"/>
</dbReference>
<gene>
    <name evidence="1" type="ORF">SAMN04487772_12315</name>
</gene>